<accession>A0A150IY66</accession>
<evidence type="ECO:0000259" key="3">
    <source>
        <dbReference type="PROSITE" id="PS50110"/>
    </source>
</evidence>
<keyword evidence="1 2" id="KW-0597">Phosphoprotein</keyword>
<dbReference type="PROSITE" id="PS50110">
    <property type="entry name" value="RESPONSE_REGULATORY"/>
    <property type="match status" value="1"/>
</dbReference>
<dbReference type="PANTHER" id="PTHR44591">
    <property type="entry name" value="STRESS RESPONSE REGULATOR PROTEIN 1"/>
    <property type="match status" value="1"/>
</dbReference>
<reference evidence="4 5" key="1">
    <citation type="journal article" date="2016" name="ISME J.">
        <title>Chasing the elusive Euryarchaeota class WSA2: genomes reveal a uniquely fastidious methyl-reducing methanogen.</title>
        <authorList>
            <person name="Nobu M.K."/>
            <person name="Narihiro T."/>
            <person name="Kuroda K."/>
            <person name="Mei R."/>
            <person name="Liu W.T."/>
        </authorList>
    </citation>
    <scope>NUCLEOTIDE SEQUENCE [LARGE SCALE GENOMIC DNA]</scope>
    <source>
        <strain evidence="4">U1lsi0528_Bin089</strain>
    </source>
</reference>
<dbReference type="PANTHER" id="PTHR44591:SF3">
    <property type="entry name" value="RESPONSE REGULATORY DOMAIN-CONTAINING PROTEIN"/>
    <property type="match status" value="1"/>
</dbReference>
<dbReference type="InterPro" id="IPR050595">
    <property type="entry name" value="Bact_response_regulator"/>
</dbReference>
<organism evidence="4 5">
    <name type="scientific">Candidatus Methanofastidiosum methylothiophilum</name>
    <dbReference type="NCBI Taxonomy" id="1705564"/>
    <lineage>
        <taxon>Archaea</taxon>
        <taxon>Methanobacteriati</taxon>
        <taxon>Methanobacteriota</taxon>
        <taxon>Stenosarchaea group</taxon>
        <taxon>Candidatus Methanofastidiosia</taxon>
        <taxon>Candidatus Methanofastidiosales</taxon>
        <taxon>Candidatus Methanofastidiosaceae</taxon>
        <taxon>Candidatus Methanofastidiosum</taxon>
    </lineage>
</organism>
<sequence>MRKILVVEDEVELLELYDMILSKDYIVFTTESGREAIEIFDRENPEIIIVDIKLPDVSGVEVTKHAKSKNPDVAVIGISAYRERFKEVLDAGAAIVLQKPFLVKQIHKVIEDVAPSKQ</sequence>
<evidence type="ECO:0000256" key="2">
    <source>
        <dbReference type="PROSITE-ProRule" id="PRU00169"/>
    </source>
</evidence>
<dbReference type="EMBL" id="LNGD01000091">
    <property type="protein sequence ID" value="KYC49933.1"/>
    <property type="molecule type" value="Genomic_DNA"/>
</dbReference>
<protein>
    <submittedName>
        <fullName evidence="4">Acetoacetate metabolism regulatory protein AtoC</fullName>
    </submittedName>
</protein>
<dbReference type="Proteomes" id="UP000075578">
    <property type="component" value="Unassembled WGS sequence"/>
</dbReference>
<dbReference type="Gene3D" id="3.40.50.2300">
    <property type="match status" value="1"/>
</dbReference>
<dbReference type="SUPFAM" id="SSF52172">
    <property type="entry name" value="CheY-like"/>
    <property type="match status" value="1"/>
</dbReference>
<feature type="modified residue" description="4-aspartylphosphate" evidence="2">
    <location>
        <position position="51"/>
    </location>
</feature>
<comment type="caution">
    <text evidence="4">The sequence shown here is derived from an EMBL/GenBank/DDBJ whole genome shotgun (WGS) entry which is preliminary data.</text>
</comment>
<feature type="domain" description="Response regulatory" evidence="3">
    <location>
        <begin position="3"/>
        <end position="114"/>
    </location>
</feature>
<proteinExistence type="predicted"/>
<dbReference type="GO" id="GO:0000160">
    <property type="term" value="P:phosphorelay signal transduction system"/>
    <property type="evidence" value="ECO:0007669"/>
    <property type="project" value="InterPro"/>
</dbReference>
<dbReference type="InterPro" id="IPR001789">
    <property type="entry name" value="Sig_transdc_resp-reg_receiver"/>
</dbReference>
<dbReference type="InterPro" id="IPR011006">
    <property type="entry name" value="CheY-like_superfamily"/>
</dbReference>
<name>A0A150IY66_9EURY</name>
<dbReference type="Pfam" id="PF00072">
    <property type="entry name" value="Response_reg"/>
    <property type="match status" value="1"/>
</dbReference>
<evidence type="ECO:0000313" key="4">
    <source>
        <dbReference type="EMBL" id="KYC49933.1"/>
    </source>
</evidence>
<dbReference type="AlphaFoldDB" id="A0A150IY66"/>
<evidence type="ECO:0000256" key="1">
    <source>
        <dbReference type="ARBA" id="ARBA00022553"/>
    </source>
</evidence>
<dbReference type="SMART" id="SM00448">
    <property type="entry name" value="REC"/>
    <property type="match status" value="1"/>
</dbReference>
<evidence type="ECO:0000313" key="5">
    <source>
        <dbReference type="Proteomes" id="UP000075578"/>
    </source>
</evidence>
<gene>
    <name evidence="4" type="ORF">AMQ74_01346</name>
</gene>